<evidence type="ECO:0000256" key="5">
    <source>
        <dbReference type="ARBA" id="ARBA00022723"/>
    </source>
</evidence>
<evidence type="ECO:0000256" key="9">
    <source>
        <dbReference type="ARBA" id="ARBA00022960"/>
    </source>
</evidence>
<protein>
    <recommendedName>
        <fullName evidence="13">D-alanine--D-alanine ligase</fullName>
        <ecNumber evidence="13">6.3.2.4</ecNumber>
    </recommendedName>
    <alternativeName>
        <fullName evidence="13">D-Ala-D-Ala ligase</fullName>
    </alternativeName>
    <alternativeName>
        <fullName evidence="13">D-alanylalanine synthetase</fullName>
    </alternativeName>
</protein>
<evidence type="ECO:0000313" key="17">
    <source>
        <dbReference type="EMBL" id="QVT78971.1"/>
    </source>
</evidence>
<dbReference type="PANTHER" id="PTHR23132:SF25">
    <property type="entry name" value="D-ALANINE--D-ALANINE LIGASE A"/>
    <property type="match status" value="1"/>
</dbReference>
<dbReference type="InterPro" id="IPR000291">
    <property type="entry name" value="D-Ala_lig_Van_CS"/>
</dbReference>
<evidence type="ECO:0000256" key="14">
    <source>
        <dbReference type="PROSITE-ProRule" id="PRU00409"/>
    </source>
</evidence>
<keyword evidence="7 14" id="KW-0067">ATP-binding</keyword>
<dbReference type="Proteomes" id="UP000679307">
    <property type="component" value="Chromosome"/>
</dbReference>
<dbReference type="InterPro" id="IPR013815">
    <property type="entry name" value="ATP_grasp_subdomain_1"/>
</dbReference>
<comment type="pathway">
    <text evidence="13">Cell wall biogenesis; peptidoglycan biosynthesis.</text>
</comment>
<dbReference type="GO" id="GO:0008716">
    <property type="term" value="F:D-alanine-D-alanine ligase activity"/>
    <property type="evidence" value="ECO:0007669"/>
    <property type="project" value="UniProtKB-EC"/>
</dbReference>
<comment type="catalytic activity">
    <reaction evidence="13">
        <text>2 D-alanine + ATP = D-alanyl-D-alanine + ADP + phosphate + H(+)</text>
        <dbReference type="Rhea" id="RHEA:11224"/>
        <dbReference type="ChEBI" id="CHEBI:15378"/>
        <dbReference type="ChEBI" id="CHEBI:30616"/>
        <dbReference type="ChEBI" id="CHEBI:43474"/>
        <dbReference type="ChEBI" id="CHEBI:57416"/>
        <dbReference type="ChEBI" id="CHEBI:57822"/>
        <dbReference type="ChEBI" id="CHEBI:456216"/>
        <dbReference type="EC" id="6.3.2.4"/>
    </reaction>
</comment>
<dbReference type="PROSITE" id="PS50975">
    <property type="entry name" value="ATP_GRASP"/>
    <property type="match status" value="1"/>
</dbReference>
<name>A0ABX8EF90_9ACTN</name>
<dbReference type="InterPro" id="IPR011127">
    <property type="entry name" value="Dala_Dala_lig_N"/>
</dbReference>
<reference evidence="17 18" key="1">
    <citation type="submission" date="2021-05" db="EMBL/GenBank/DDBJ databases">
        <title>Complete genome of Nocardioides aquaticus KCTC 9944T isolated from meromictic and hypersaline Ekho Lake, Antarctica.</title>
        <authorList>
            <person name="Hwang K."/>
            <person name="Kim K.M."/>
            <person name="Choe H."/>
        </authorList>
    </citation>
    <scope>NUCLEOTIDE SEQUENCE [LARGE SCALE GENOMIC DNA]</scope>
    <source>
        <strain evidence="17 18">KCTC 9944</strain>
    </source>
</reference>
<keyword evidence="12 13" id="KW-0961">Cell wall biogenesis/degradation</keyword>
<dbReference type="EMBL" id="CP075371">
    <property type="protein sequence ID" value="QVT78971.1"/>
    <property type="molecule type" value="Genomic_DNA"/>
</dbReference>
<organism evidence="17 18">
    <name type="scientific">Nocardioides aquaticus</name>
    <dbReference type="NCBI Taxonomy" id="160826"/>
    <lineage>
        <taxon>Bacteria</taxon>
        <taxon>Bacillati</taxon>
        <taxon>Actinomycetota</taxon>
        <taxon>Actinomycetes</taxon>
        <taxon>Propionibacteriales</taxon>
        <taxon>Nocardioidaceae</taxon>
        <taxon>Nocardioides</taxon>
    </lineage>
</organism>
<evidence type="ECO:0000256" key="1">
    <source>
        <dbReference type="ARBA" id="ARBA00001936"/>
    </source>
</evidence>
<evidence type="ECO:0000256" key="6">
    <source>
        <dbReference type="ARBA" id="ARBA00022741"/>
    </source>
</evidence>
<dbReference type="Pfam" id="PF01820">
    <property type="entry name" value="Dala_Dala_lig_N"/>
    <property type="match status" value="1"/>
</dbReference>
<feature type="region of interest" description="Disordered" evidence="15">
    <location>
        <begin position="265"/>
        <end position="286"/>
    </location>
</feature>
<dbReference type="Gene3D" id="3.40.50.20">
    <property type="match status" value="1"/>
</dbReference>
<evidence type="ECO:0000256" key="11">
    <source>
        <dbReference type="ARBA" id="ARBA00023211"/>
    </source>
</evidence>
<keyword evidence="8" id="KW-0460">Magnesium</keyword>
<evidence type="ECO:0000259" key="16">
    <source>
        <dbReference type="PROSITE" id="PS50975"/>
    </source>
</evidence>
<keyword evidence="10 13" id="KW-0573">Peptidoglycan synthesis</keyword>
<keyword evidence="13" id="KW-0963">Cytoplasm</keyword>
<dbReference type="SUPFAM" id="SSF52440">
    <property type="entry name" value="PreATP-grasp domain"/>
    <property type="match status" value="1"/>
</dbReference>
<feature type="compositionally biased region" description="Gly residues" evidence="15">
    <location>
        <begin position="270"/>
        <end position="281"/>
    </location>
</feature>
<evidence type="ECO:0000256" key="13">
    <source>
        <dbReference type="HAMAP-Rule" id="MF_00047"/>
    </source>
</evidence>
<feature type="domain" description="ATP-grasp" evidence="16">
    <location>
        <begin position="162"/>
        <end position="394"/>
    </location>
</feature>
<keyword evidence="6 14" id="KW-0547">Nucleotide-binding</keyword>
<dbReference type="InterPro" id="IPR016185">
    <property type="entry name" value="PreATP-grasp_dom_sf"/>
</dbReference>
<gene>
    <name evidence="13 17" type="primary">ddl</name>
    <name evidence="17" type="ORF">ENKNEFLB_01351</name>
</gene>
<evidence type="ECO:0000256" key="8">
    <source>
        <dbReference type="ARBA" id="ARBA00022842"/>
    </source>
</evidence>
<dbReference type="InterPro" id="IPR005905">
    <property type="entry name" value="D_ala_D_ala"/>
</dbReference>
<proteinExistence type="inferred from homology"/>
<dbReference type="NCBIfam" id="NF002528">
    <property type="entry name" value="PRK01966.1-4"/>
    <property type="match status" value="1"/>
</dbReference>
<comment type="subcellular location">
    <subcellularLocation>
        <location evidence="13">Cytoplasm</location>
    </subcellularLocation>
</comment>
<evidence type="ECO:0000256" key="15">
    <source>
        <dbReference type="SAM" id="MobiDB-lite"/>
    </source>
</evidence>
<dbReference type="PROSITE" id="PS00843">
    <property type="entry name" value="DALA_DALA_LIGASE_1"/>
    <property type="match status" value="1"/>
</dbReference>
<evidence type="ECO:0000256" key="12">
    <source>
        <dbReference type="ARBA" id="ARBA00023316"/>
    </source>
</evidence>
<dbReference type="Gene3D" id="3.30.1490.20">
    <property type="entry name" value="ATP-grasp fold, A domain"/>
    <property type="match status" value="1"/>
</dbReference>
<sequence length="404" mass="41661">MTPEPPAPGQSPKPRVAVVFGGRSSEHAISCVTAGSVLAAIDPEAYEVVPVGIAPDGRWVLESGDPERLRITTPDALPAVDAGGASLSLAPGGDPDGRAGLVVTDPGSPPRALGEVDVVFPLLHGPWGEDGTLQGMLEMSGVRYVGAGVLASAVGMDKAYLKVVLRDAGLPVMPSVTVTRAAWQADAADVLGRLRGLADDGAGARRPVFVKPARGGSSMGIAKVGDVTDTDAVRRALEGAFEHDPKVLVELAAEGAREVECGVLDRLPDGTGGSGAGGSGAGPETSVPAEVLVGDDHDFYDFEAKYLPEQSTRTVIPADLDPALTARVRTLSARAFAAVGCEGLARVDFFVMPDGSLVVNEINTMPGFTPTSMFPQMWAATGLSYPDLVDRLIRLALARGTGLR</sequence>
<keyword evidence="18" id="KW-1185">Reference proteome</keyword>
<dbReference type="PIRSF" id="PIRSF039102">
    <property type="entry name" value="Ddl/VanB"/>
    <property type="match status" value="1"/>
</dbReference>
<evidence type="ECO:0000256" key="3">
    <source>
        <dbReference type="ARBA" id="ARBA00010871"/>
    </source>
</evidence>
<dbReference type="NCBIfam" id="TIGR01205">
    <property type="entry name" value="D_ala_D_alaTIGR"/>
    <property type="match status" value="1"/>
</dbReference>
<evidence type="ECO:0000256" key="2">
    <source>
        <dbReference type="ARBA" id="ARBA00001946"/>
    </source>
</evidence>
<evidence type="ECO:0000313" key="18">
    <source>
        <dbReference type="Proteomes" id="UP000679307"/>
    </source>
</evidence>
<keyword evidence="5" id="KW-0479">Metal-binding</keyword>
<dbReference type="Pfam" id="PF07478">
    <property type="entry name" value="Dala_Dala_lig_C"/>
    <property type="match status" value="1"/>
</dbReference>
<evidence type="ECO:0000256" key="7">
    <source>
        <dbReference type="ARBA" id="ARBA00022840"/>
    </source>
</evidence>
<dbReference type="SUPFAM" id="SSF56059">
    <property type="entry name" value="Glutathione synthetase ATP-binding domain-like"/>
    <property type="match status" value="1"/>
</dbReference>
<dbReference type="InterPro" id="IPR011095">
    <property type="entry name" value="Dala_Dala_lig_C"/>
</dbReference>
<comment type="cofactor">
    <cofactor evidence="2">
        <name>Mg(2+)</name>
        <dbReference type="ChEBI" id="CHEBI:18420"/>
    </cofactor>
</comment>
<dbReference type="HAMAP" id="MF_00047">
    <property type="entry name" value="Dala_Dala_lig"/>
    <property type="match status" value="1"/>
</dbReference>
<comment type="function">
    <text evidence="13">Cell wall formation.</text>
</comment>
<dbReference type="RefSeq" id="WP_214058486.1">
    <property type="nucleotide sequence ID" value="NZ_BAAAHS010000006.1"/>
</dbReference>
<dbReference type="InterPro" id="IPR011761">
    <property type="entry name" value="ATP-grasp"/>
</dbReference>
<dbReference type="Gene3D" id="3.30.470.20">
    <property type="entry name" value="ATP-grasp fold, B domain"/>
    <property type="match status" value="1"/>
</dbReference>
<evidence type="ECO:0000256" key="10">
    <source>
        <dbReference type="ARBA" id="ARBA00022984"/>
    </source>
</evidence>
<dbReference type="PANTHER" id="PTHR23132">
    <property type="entry name" value="D-ALANINE--D-ALANINE LIGASE"/>
    <property type="match status" value="1"/>
</dbReference>
<accession>A0ABX8EF90</accession>
<dbReference type="EC" id="6.3.2.4" evidence="13"/>
<keyword evidence="4 13" id="KW-0436">Ligase</keyword>
<comment type="cofactor">
    <cofactor evidence="1">
        <name>Mn(2+)</name>
        <dbReference type="ChEBI" id="CHEBI:29035"/>
    </cofactor>
</comment>
<keyword evidence="9 13" id="KW-0133">Cell shape</keyword>
<dbReference type="PROSITE" id="PS00844">
    <property type="entry name" value="DALA_DALA_LIGASE_2"/>
    <property type="match status" value="1"/>
</dbReference>
<keyword evidence="11" id="KW-0464">Manganese</keyword>
<evidence type="ECO:0000256" key="4">
    <source>
        <dbReference type="ARBA" id="ARBA00022598"/>
    </source>
</evidence>
<comment type="similarity">
    <text evidence="3 13">Belongs to the D-alanine--D-alanine ligase family.</text>
</comment>